<evidence type="ECO:0000313" key="2">
    <source>
        <dbReference type="Proteomes" id="UP000020561"/>
    </source>
</evidence>
<name>X7XP11_MYCKA</name>
<accession>X7XP11</accession>
<dbReference type="EMBL" id="JAOA01000040">
    <property type="protein sequence ID" value="ETZ96656.1"/>
    <property type="molecule type" value="Genomic_DNA"/>
</dbReference>
<reference evidence="1 2" key="1">
    <citation type="submission" date="2013-12" db="EMBL/GenBank/DDBJ databases">
        <authorList>
            <person name="Brown-Elliot B."/>
            <person name="Wallace R."/>
            <person name="Lenaerts A."/>
            <person name="Ordway D."/>
            <person name="DeGroote M.A."/>
            <person name="Parker T."/>
            <person name="Sizemore C."/>
            <person name="Tallon L.J."/>
            <person name="Sadzewicz L.K."/>
            <person name="Sengamalay N."/>
            <person name="Fraser C.M."/>
            <person name="Hine E."/>
            <person name="Shefchek K.A."/>
            <person name="Das S.P."/>
            <person name="Tettelin H."/>
        </authorList>
    </citation>
    <scope>NUCLEOTIDE SEQUENCE [LARGE SCALE GENOMIC DNA]</scope>
    <source>
        <strain evidence="1 2">662</strain>
    </source>
</reference>
<gene>
    <name evidence="1" type="ORF">I545_6919</name>
</gene>
<dbReference type="Proteomes" id="UP000020561">
    <property type="component" value="Unassembled WGS sequence"/>
</dbReference>
<organism evidence="1 2">
    <name type="scientific">Mycobacterium kansasii 662</name>
    <dbReference type="NCBI Taxonomy" id="1299326"/>
    <lineage>
        <taxon>Bacteria</taxon>
        <taxon>Bacillati</taxon>
        <taxon>Actinomycetota</taxon>
        <taxon>Actinomycetes</taxon>
        <taxon>Mycobacteriales</taxon>
        <taxon>Mycobacteriaceae</taxon>
        <taxon>Mycobacterium</taxon>
    </lineage>
</organism>
<sequence length="60" mass="6708">MTATAVLGYLRRQPVAAHRVHHRGYCLICGTPGFDLMTARRRSVVVGYSTAIFLSCRWPS</sequence>
<protein>
    <submittedName>
        <fullName evidence="1">Uncharacterized protein</fullName>
    </submittedName>
</protein>
<evidence type="ECO:0000313" key="1">
    <source>
        <dbReference type="EMBL" id="ETZ96656.1"/>
    </source>
</evidence>
<dbReference type="AlphaFoldDB" id="X7XP11"/>
<comment type="caution">
    <text evidence="1">The sequence shown here is derived from an EMBL/GenBank/DDBJ whole genome shotgun (WGS) entry which is preliminary data.</text>
</comment>
<proteinExistence type="predicted"/>